<protein>
    <submittedName>
        <fullName evidence="1">Uncharacterized protein</fullName>
    </submittedName>
</protein>
<reference evidence="2" key="1">
    <citation type="submission" date="2018-05" db="EMBL/GenBank/DDBJ databases">
        <title>Genome Sequencing of selected type strains of the family Eggerthellaceae.</title>
        <authorList>
            <person name="Danylec N."/>
            <person name="Stoll D.A."/>
            <person name="Doetsch A."/>
            <person name="Huch M."/>
        </authorList>
    </citation>
    <scope>NUCLEOTIDE SEQUENCE [LARGE SCALE GENOMIC DNA]</scope>
    <source>
        <strain evidence="2">DSM 17537</strain>
    </source>
</reference>
<keyword evidence="2" id="KW-1185">Reference proteome</keyword>
<sequence length="81" mass="9277">MQVIIQIKSLHYDKTVENLLQYGFGNPMFFTFQYLNGSKSVVSGIKSEVFNIFQASAENRMALRRFIQLLHARAYGTNGVQ</sequence>
<organism evidence="1 2">
    <name type="scientific">Slackia faecicanis</name>
    <dbReference type="NCBI Taxonomy" id="255723"/>
    <lineage>
        <taxon>Bacteria</taxon>
        <taxon>Bacillati</taxon>
        <taxon>Actinomycetota</taxon>
        <taxon>Coriobacteriia</taxon>
        <taxon>Eggerthellales</taxon>
        <taxon>Eggerthellaceae</taxon>
        <taxon>Slackia</taxon>
    </lineage>
</organism>
<comment type="caution">
    <text evidence="1">The sequence shown here is derived from an EMBL/GenBank/DDBJ whole genome shotgun (WGS) entry which is preliminary data.</text>
</comment>
<dbReference type="EMBL" id="QICB01000003">
    <property type="protein sequence ID" value="RNL19783.1"/>
    <property type="molecule type" value="Genomic_DNA"/>
</dbReference>
<accession>A0A3N0AEQ5</accession>
<dbReference type="AlphaFoldDB" id="A0A3N0AEQ5"/>
<gene>
    <name evidence="1" type="ORF">DMP07_05265</name>
</gene>
<evidence type="ECO:0000313" key="1">
    <source>
        <dbReference type="EMBL" id="RNL19783.1"/>
    </source>
</evidence>
<name>A0A3N0AEQ5_9ACTN</name>
<proteinExistence type="predicted"/>
<dbReference type="Proteomes" id="UP000267368">
    <property type="component" value="Unassembled WGS sequence"/>
</dbReference>
<evidence type="ECO:0000313" key="2">
    <source>
        <dbReference type="Proteomes" id="UP000267368"/>
    </source>
</evidence>